<evidence type="ECO:0000256" key="9">
    <source>
        <dbReference type="RuleBase" id="RU364142"/>
    </source>
</evidence>
<dbReference type="OrthoDB" id="5549158at2759"/>
<evidence type="ECO:0000256" key="6">
    <source>
        <dbReference type="ARBA" id="ARBA00023163"/>
    </source>
</evidence>
<dbReference type="InParanoid" id="A0A409VBL9"/>
<gene>
    <name evidence="9" type="primary">MED5</name>
    <name evidence="10" type="ORF">CVT26_002089</name>
</gene>
<evidence type="ECO:0000256" key="3">
    <source>
        <dbReference type="ARBA" id="ARBA00020628"/>
    </source>
</evidence>
<sequence length="954" mass="105065">MYLTDLTRNSFQSGVSATKVWLALCKLLIAKMSAAQLEGSGDVGRNLSNSVLVLYRSYPGDPGLQDYLKAAIQDGILPVSTFVATLLQAARSSDLHIPATLDTLCRIALDAHYSSGKPPIGSVVPENESTAVILATVHDALALLRTAYSLPISHFHQLTTSVSELVILLLSCVTDWSQVSNAQAMLYFTDVNDLLTNYRLTPDVRQVLDAFLLSLSLLIGDDVKAAREAQMMHTMHFALGKGDIFGPSSDTDVITLGLLLNYLVKHRAHEFGAGDLKNAVALLVAYFRWSSWTPTVYYTQLLCAAFICLSQNGQHSMLWKAFIVGRLPDLLVSFRDIVNADTSTNTDLGSALHAGLSYLLSRHHILVQGEQALARDSASDPSNEEDNNSRSTTRDFLQQIVKNNLLSQQLVLQLDPKVSNDSPPKWHAEVNDTGLDMAAFLESKLLQEGGGEGDVQVWMDRIWKDPSCHKTFANFVLNRFSVLSSSHDVDAFGPLCKILHNFECALDIVSLHESVADLIFYALAFLEDYDCETVGDPQTAVGHVGDVFLFLQYAIIRFKFPNRSITKGDKTFSPSYLLSPMPRNMPGERPPEEYRPVPAWFKALFDPNSEGIEDNILRSTKPKSLLRIAPFLFVQAIQVSLMGKLDKEALMNGISYFTGPLLNWSLVGIIQALVKELQMRQFAAPPVYYDILQLLILSPSCPRTVLALCSPQILSLVPERKRLSPNAPPSSFNISAIRQVLADAINVKSGSDSIMTNPPGPQVPYQQVQQAIQRAFSQARSQKSPFLDLKRCLETLPPIKFLQIFWTELVTAASLGELEACRRIATFVLTMPQEPTQPPILPIFLFIFLPSLIAAADRQNPPEQTMTMELLVSIISSVLNAAVHLEWAMRSAGASGNDRLVLGQSSAAMARRLAQDLRLNHESSVSGMISQRLASSQSFVANFPAFISELGTVT</sequence>
<keyword evidence="11" id="KW-1185">Reference proteome</keyword>
<evidence type="ECO:0000256" key="1">
    <source>
        <dbReference type="ARBA" id="ARBA00004123"/>
    </source>
</evidence>
<evidence type="ECO:0000256" key="5">
    <source>
        <dbReference type="ARBA" id="ARBA00023159"/>
    </source>
</evidence>
<evidence type="ECO:0000256" key="7">
    <source>
        <dbReference type="ARBA" id="ARBA00023242"/>
    </source>
</evidence>
<evidence type="ECO:0000313" key="10">
    <source>
        <dbReference type="EMBL" id="PPQ64382.1"/>
    </source>
</evidence>
<name>A0A409VBL9_9AGAR</name>
<comment type="similarity">
    <text evidence="2 9">Belongs to the Mediator complex subunit 5 family.</text>
</comment>
<evidence type="ECO:0000256" key="2">
    <source>
        <dbReference type="ARBA" id="ARBA00008782"/>
    </source>
</evidence>
<comment type="subcellular location">
    <subcellularLocation>
        <location evidence="1 9">Nucleus</location>
    </subcellularLocation>
</comment>
<comment type="caution">
    <text evidence="10">The sequence shown here is derived from an EMBL/GenBank/DDBJ whole genome shotgun (WGS) entry which is preliminary data.</text>
</comment>
<accession>A0A409VBL9</accession>
<dbReference type="PANTHER" id="PTHR35784">
    <property type="entry name" value="MEDIATOR OF RNA POLYMERASE II TRANSCRIPTION SUBUNIT 5"/>
    <property type="match status" value="1"/>
</dbReference>
<dbReference type="GO" id="GO:0006357">
    <property type="term" value="P:regulation of transcription by RNA polymerase II"/>
    <property type="evidence" value="ECO:0007669"/>
    <property type="project" value="InterPro"/>
</dbReference>
<dbReference type="GO" id="GO:0016592">
    <property type="term" value="C:mediator complex"/>
    <property type="evidence" value="ECO:0007669"/>
    <property type="project" value="InterPro"/>
</dbReference>
<protein>
    <recommendedName>
        <fullName evidence="3 9">Mediator of RNA polymerase II transcription subunit 5</fullName>
    </recommendedName>
    <alternativeName>
        <fullName evidence="8 9">Mediator complex subunit 5</fullName>
    </alternativeName>
</protein>
<evidence type="ECO:0000256" key="8">
    <source>
        <dbReference type="ARBA" id="ARBA00031256"/>
    </source>
</evidence>
<proteinExistence type="inferred from homology"/>
<keyword evidence="4 9" id="KW-0805">Transcription regulation</keyword>
<dbReference type="Pfam" id="PF08689">
    <property type="entry name" value="Med5"/>
    <property type="match status" value="1"/>
</dbReference>
<dbReference type="AlphaFoldDB" id="A0A409VBL9"/>
<comment type="function">
    <text evidence="9">Component of the Mediator complex, a coactivator involved in the regulated transcription of nearly all RNA polymerase II-dependent genes. Mediator functions as a bridge to convey information from gene-specific regulatory proteins to the basal RNA polymerase II transcription machinery. Mediator is recruited to promoters by direct interactions with regulatory proteins and serves as a scaffold for the assembly of a functional preinitiation complex with RNA polymerase II and the general transcription factors.</text>
</comment>
<keyword evidence="5 9" id="KW-0010">Activator</keyword>
<dbReference type="STRING" id="231916.A0A409VBL9"/>
<dbReference type="PANTHER" id="PTHR35784:SF1">
    <property type="entry name" value="MEDIATOR OF RNA POLYMERASE II TRANSCRIPTION SUBUNIT 5"/>
    <property type="match status" value="1"/>
</dbReference>
<evidence type="ECO:0000256" key="4">
    <source>
        <dbReference type="ARBA" id="ARBA00023015"/>
    </source>
</evidence>
<dbReference type="Proteomes" id="UP000284706">
    <property type="component" value="Unassembled WGS sequence"/>
</dbReference>
<evidence type="ECO:0000313" key="11">
    <source>
        <dbReference type="Proteomes" id="UP000284706"/>
    </source>
</evidence>
<keyword evidence="6 9" id="KW-0804">Transcription</keyword>
<dbReference type="GO" id="GO:0003712">
    <property type="term" value="F:transcription coregulator activity"/>
    <property type="evidence" value="ECO:0007669"/>
    <property type="project" value="InterPro"/>
</dbReference>
<dbReference type="EMBL" id="NHYE01005667">
    <property type="protein sequence ID" value="PPQ64382.1"/>
    <property type="molecule type" value="Genomic_DNA"/>
</dbReference>
<organism evidence="10 11">
    <name type="scientific">Gymnopilus dilepis</name>
    <dbReference type="NCBI Taxonomy" id="231916"/>
    <lineage>
        <taxon>Eukaryota</taxon>
        <taxon>Fungi</taxon>
        <taxon>Dikarya</taxon>
        <taxon>Basidiomycota</taxon>
        <taxon>Agaricomycotina</taxon>
        <taxon>Agaricomycetes</taxon>
        <taxon>Agaricomycetidae</taxon>
        <taxon>Agaricales</taxon>
        <taxon>Agaricineae</taxon>
        <taxon>Hymenogastraceae</taxon>
        <taxon>Gymnopilus</taxon>
    </lineage>
</organism>
<comment type="subunit">
    <text evidence="9">Component of the Mediator complex.</text>
</comment>
<reference evidence="10 11" key="1">
    <citation type="journal article" date="2018" name="Evol. Lett.">
        <title>Horizontal gene cluster transfer increased hallucinogenic mushroom diversity.</title>
        <authorList>
            <person name="Reynolds H.T."/>
            <person name="Vijayakumar V."/>
            <person name="Gluck-Thaler E."/>
            <person name="Korotkin H.B."/>
            <person name="Matheny P.B."/>
            <person name="Slot J.C."/>
        </authorList>
    </citation>
    <scope>NUCLEOTIDE SEQUENCE [LARGE SCALE GENOMIC DNA]</scope>
    <source>
        <strain evidence="10 11">SRW20</strain>
    </source>
</reference>
<keyword evidence="7 9" id="KW-0539">Nucleus</keyword>
<dbReference type="InterPro" id="IPR014801">
    <property type="entry name" value="Mediator_Med5_fun"/>
</dbReference>